<evidence type="ECO:0000256" key="2">
    <source>
        <dbReference type="ARBA" id="ARBA00004496"/>
    </source>
</evidence>
<keyword evidence="8" id="KW-0378">Hydrolase</keyword>
<dbReference type="RefSeq" id="WP_184797975.1">
    <property type="nucleotide sequence ID" value="NZ_JACHMY010000001.1"/>
</dbReference>
<evidence type="ECO:0000256" key="6">
    <source>
        <dbReference type="ARBA" id="ARBA00022490"/>
    </source>
</evidence>
<name>A0A7W9MW01_9ACTN</name>
<dbReference type="Proteomes" id="UP000549971">
    <property type="component" value="Unassembled WGS sequence"/>
</dbReference>
<keyword evidence="14" id="KW-1185">Reference proteome</keyword>
<sequence>MRLVALVAALLLACSACSDPLEDAVPDAAKQCEGLAGFTCTTLSVPLDHSQPTGTKLELAVAAATNVDAPRGVLLMLTGGPGQPGITLLRRIRSYLDPAVLREYQLVMFDQRGTGTKGIDCPELQRAVGGSDFLTPPADAVDACARQLGPSINFYGTPDTVEDIDLLRRSLGRDQLTLNGTSYGSFTAAQYGLKYPDHVRSLVLDSVVPHRGFDPFGADLMAHTGTVLAATCKRDPACTTDPVADLAWLVQRGELDGAPVNGTSLIESLSILSLNSVNPSLEGIPKVLHDARGGDTAALKEMFQRATSRGTPYDELSAGLHLATLCSDLRFPWKPDTPADARPGLLNTAISKLTPSQLHPYDVRTARNQLIVDGCLRWPATRVSTYPAGQELQPRTLILHGTNDLFCPTSWAEWERDNARQAQLVVVPGSGHGVQGSQVDQTGKAQVRAFLLG</sequence>
<dbReference type="PANTHER" id="PTHR43722">
    <property type="entry name" value="PROLINE IMINOPEPTIDASE"/>
    <property type="match status" value="1"/>
</dbReference>
<proteinExistence type="inferred from homology"/>
<evidence type="ECO:0000313" key="13">
    <source>
        <dbReference type="EMBL" id="MBB5837735.1"/>
    </source>
</evidence>
<evidence type="ECO:0000259" key="12">
    <source>
        <dbReference type="Pfam" id="PF08386"/>
    </source>
</evidence>
<evidence type="ECO:0000256" key="1">
    <source>
        <dbReference type="ARBA" id="ARBA00001585"/>
    </source>
</evidence>
<feature type="signal peptide" evidence="10">
    <location>
        <begin position="1"/>
        <end position="18"/>
    </location>
</feature>
<dbReference type="GO" id="GO:0006508">
    <property type="term" value="P:proteolysis"/>
    <property type="evidence" value="ECO:0007669"/>
    <property type="project" value="UniProtKB-KW"/>
</dbReference>
<dbReference type="InterPro" id="IPR005944">
    <property type="entry name" value="Pro_iminopeptidase"/>
</dbReference>
<dbReference type="EC" id="3.4.11.5" evidence="4"/>
<feature type="domain" description="AB hydrolase-1" evidence="11">
    <location>
        <begin position="73"/>
        <end position="239"/>
    </location>
</feature>
<comment type="similarity">
    <text evidence="3">Belongs to the peptidase S33 family.</text>
</comment>
<comment type="catalytic activity">
    <reaction evidence="1">
        <text>Release of N-terminal proline from a peptide.</text>
        <dbReference type="EC" id="3.4.11.5"/>
    </reaction>
</comment>
<organism evidence="13 14">
    <name type="scientific">Kribbella italica</name>
    <dbReference type="NCBI Taxonomy" id="1540520"/>
    <lineage>
        <taxon>Bacteria</taxon>
        <taxon>Bacillati</taxon>
        <taxon>Actinomycetota</taxon>
        <taxon>Actinomycetes</taxon>
        <taxon>Propionibacteriales</taxon>
        <taxon>Kribbellaceae</taxon>
        <taxon>Kribbella</taxon>
    </lineage>
</organism>
<protein>
    <recommendedName>
        <fullName evidence="4">prolyl aminopeptidase</fullName>
        <ecNumber evidence="4">3.4.11.5</ecNumber>
    </recommendedName>
    <alternativeName>
        <fullName evidence="9">Prolyl aminopeptidase</fullName>
    </alternativeName>
</protein>
<feature type="chain" id="PRO_5039292011" description="prolyl aminopeptidase" evidence="10">
    <location>
        <begin position="19"/>
        <end position="453"/>
    </location>
</feature>
<evidence type="ECO:0000256" key="5">
    <source>
        <dbReference type="ARBA" id="ARBA00022438"/>
    </source>
</evidence>
<dbReference type="GO" id="GO:0005737">
    <property type="term" value="C:cytoplasm"/>
    <property type="evidence" value="ECO:0007669"/>
    <property type="project" value="UniProtKB-SubCell"/>
</dbReference>
<dbReference type="InterPro" id="IPR013595">
    <property type="entry name" value="Pept_S33_TAP-like_C"/>
</dbReference>
<evidence type="ECO:0000256" key="9">
    <source>
        <dbReference type="ARBA" id="ARBA00029605"/>
    </source>
</evidence>
<accession>A0A7W9MW01</accession>
<dbReference type="PRINTS" id="PR00793">
    <property type="entry name" value="PROAMNOPTASE"/>
</dbReference>
<dbReference type="EMBL" id="JACHMY010000001">
    <property type="protein sequence ID" value="MBB5837735.1"/>
    <property type="molecule type" value="Genomic_DNA"/>
</dbReference>
<evidence type="ECO:0000259" key="11">
    <source>
        <dbReference type="Pfam" id="PF00561"/>
    </source>
</evidence>
<dbReference type="AlphaFoldDB" id="A0A7W9MW01"/>
<gene>
    <name evidence="13" type="ORF">HDA39_004469</name>
</gene>
<evidence type="ECO:0000256" key="8">
    <source>
        <dbReference type="ARBA" id="ARBA00022801"/>
    </source>
</evidence>
<comment type="subcellular location">
    <subcellularLocation>
        <location evidence="2">Cytoplasm</location>
    </subcellularLocation>
</comment>
<dbReference type="InterPro" id="IPR002410">
    <property type="entry name" value="Peptidase_S33"/>
</dbReference>
<evidence type="ECO:0000313" key="14">
    <source>
        <dbReference type="Proteomes" id="UP000549971"/>
    </source>
</evidence>
<keyword evidence="7" id="KW-0645">Protease</keyword>
<evidence type="ECO:0000256" key="4">
    <source>
        <dbReference type="ARBA" id="ARBA00012568"/>
    </source>
</evidence>
<dbReference type="InterPro" id="IPR029058">
    <property type="entry name" value="AB_hydrolase_fold"/>
</dbReference>
<feature type="domain" description="Peptidase S33 tripeptidyl aminopeptidase-like C-terminal" evidence="12">
    <location>
        <begin position="372"/>
        <end position="452"/>
    </location>
</feature>
<dbReference type="Pfam" id="PF00561">
    <property type="entry name" value="Abhydrolase_1"/>
    <property type="match status" value="1"/>
</dbReference>
<dbReference type="Gene3D" id="3.40.50.1820">
    <property type="entry name" value="alpha/beta hydrolase"/>
    <property type="match status" value="1"/>
</dbReference>
<dbReference type="SUPFAM" id="SSF53474">
    <property type="entry name" value="alpha/beta-Hydrolases"/>
    <property type="match status" value="1"/>
</dbReference>
<keyword evidence="10" id="KW-0732">Signal</keyword>
<dbReference type="InterPro" id="IPR000073">
    <property type="entry name" value="AB_hydrolase_1"/>
</dbReference>
<dbReference type="GO" id="GO:0004177">
    <property type="term" value="F:aminopeptidase activity"/>
    <property type="evidence" value="ECO:0007669"/>
    <property type="project" value="UniProtKB-KW"/>
</dbReference>
<comment type="caution">
    <text evidence="13">The sequence shown here is derived from an EMBL/GenBank/DDBJ whole genome shotgun (WGS) entry which is preliminary data.</text>
</comment>
<reference evidence="13 14" key="1">
    <citation type="submission" date="2020-08" db="EMBL/GenBank/DDBJ databases">
        <title>Sequencing the genomes of 1000 actinobacteria strains.</title>
        <authorList>
            <person name="Klenk H.-P."/>
        </authorList>
    </citation>
    <scope>NUCLEOTIDE SEQUENCE [LARGE SCALE GENOMIC DNA]</scope>
    <source>
        <strain evidence="13 14">DSM 28967</strain>
    </source>
</reference>
<dbReference type="Pfam" id="PF08386">
    <property type="entry name" value="Abhydrolase_4"/>
    <property type="match status" value="1"/>
</dbReference>
<keyword evidence="6" id="KW-0963">Cytoplasm</keyword>
<evidence type="ECO:0000256" key="10">
    <source>
        <dbReference type="SAM" id="SignalP"/>
    </source>
</evidence>
<keyword evidence="5" id="KW-0031">Aminopeptidase</keyword>
<evidence type="ECO:0000256" key="3">
    <source>
        <dbReference type="ARBA" id="ARBA00010088"/>
    </source>
</evidence>
<dbReference type="PANTHER" id="PTHR43722:SF1">
    <property type="entry name" value="PROLINE IMINOPEPTIDASE"/>
    <property type="match status" value="1"/>
</dbReference>
<evidence type="ECO:0000256" key="7">
    <source>
        <dbReference type="ARBA" id="ARBA00022670"/>
    </source>
</evidence>